<proteinExistence type="predicted"/>
<dbReference type="Gene3D" id="1.20.58.520">
    <property type="entry name" value="Amidohydrolase"/>
    <property type="match status" value="1"/>
</dbReference>
<organism evidence="2 3">
    <name type="scientific">Deinococcus cavernae</name>
    <dbReference type="NCBI Taxonomy" id="2320857"/>
    <lineage>
        <taxon>Bacteria</taxon>
        <taxon>Thermotogati</taxon>
        <taxon>Deinococcota</taxon>
        <taxon>Deinococci</taxon>
        <taxon>Deinococcales</taxon>
        <taxon>Deinococcaceae</taxon>
        <taxon>Deinococcus</taxon>
    </lineage>
</organism>
<dbReference type="AlphaFoldDB" id="A0A418V9S6"/>
<feature type="domain" description="Amidohydrolase-related" evidence="1">
    <location>
        <begin position="54"/>
        <end position="420"/>
    </location>
</feature>
<sequence>MTEHRLTALTGRLFDGQRLHARATLLIQEDRVLDVTTQDITGEAEAIHLHPDETLLPGLIDLHVHARPGYAPWFLEAGVTTVRDAGAPLSALQQQLTWAEQGVGPRVFGAGTILDGETSFFRNFGPGAFEPVGDREAGAWPISTPEQAIQAVELLVEGGASIIKLYEQLRPEVYAAAVQHARKRGLDIMTDLGIGMTRGLNGALVDALQALKLGVRSIEHASGFMLAFQRMGFNPPDDFPSDAVLERFAQAIVEANAVLIPTLNVMEAVRWDERAPLSRLPAGQHDDGTMTSLKQQWNAVHAHTRQNPDFVEWDTRFAAALAERVLKLGGQVGAGTDTPAGADNLPGGGLHAELAHLVKYANFTPLQALRAATGTANTIVGGGRGILAPNAVADAIIVRGDPTQDIQATRNIRQVIFNGRFL</sequence>
<dbReference type="EMBL" id="QYUJ01000014">
    <property type="protein sequence ID" value="RJF72864.1"/>
    <property type="molecule type" value="Genomic_DNA"/>
</dbReference>
<reference evidence="2 3" key="1">
    <citation type="submission" date="2018-09" db="EMBL/GenBank/DDBJ databases">
        <authorList>
            <person name="Zhu H."/>
        </authorList>
    </citation>
    <scope>NUCLEOTIDE SEQUENCE [LARGE SCALE GENOMIC DNA]</scope>
    <source>
        <strain evidence="2 3">K2S05-167</strain>
    </source>
</reference>
<evidence type="ECO:0000259" key="1">
    <source>
        <dbReference type="Pfam" id="PF01979"/>
    </source>
</evidence>
<evidence type="ECO:0000313" key="3">
    <source>
        <dbReference type="Proteomes" id="UP000286287"/>
    </source>
</evidence>
<dbReference type="Gene3D" id="2.30.40.10">
    <property type="entry name" value="Urease, subunit C, domain 1"/>
    <property type="match status" value="1"/>
</dbReference>
<protein>
    <recommendedName>
        <fullName evidence="1">Amidohydrolase-related domain-containing protein</fullName>
    </recommendedName>
</protein>
<evidence type="ECO:0000313" key="2">
    <source>
        <dbReference type="EMBL" id="RJF72864.1"/>
    </source>
</evidence>
<accession>A0A418V9S6</accession>
<dbReference type="GO" id="GO:0016810">
    <property type="term" value="F:hydrolase activity, acting on carbon-nitrogen (but not peptide) bonds"/>
    <property type="evidence" value="ECO:0007669"/>
    <property type="project" value="InterPro"/>
</dbReference>
<name>A0A418V9S6_9DEIO</name>
<dbReference type="RefSeq" id="WP_119765405.1">
    <property type="nucleotide sequence ID" value="NZ_QYUJ01000014.1"/>
</dbReference>
<comment type="caution">
    <text evidence="2">The sequence shown here is derived from an EMBL/GenBank/DDBJ whole genome shotgun (WGS) entry which is preliminary data.</text>
</comment>
<dbReference type="Proteomes" id="UP000286287">
    <property type="component" value="Unassembled WGS sequence"/>
</dbReference>
<dbReference type="Gene3D" id="3.30.110.90">
    <property type="entry name" value="Amidohydrolase"/>
    <property type="match status" value="1"/>
</dbReference>
<dbReference type="SUPFAM" id="SSF51556">
    <property type="entry name" value="Metallo-dependent hydrolases"/>
    <property type="match status" value="1"/>
</dbReference>
<dbReference type="InterPro" id="IPR051781">
    <property type="entry name" value="Metallo-dep_Hydrolase"/>
</dbReference>
<dbReference type="OrthoDB" id="9797498at2"/>
<dbReference type="PANTHER" id="PTHR43135:SF3">
    <property type="entry name" value="ALPHA-D-RIBOSE 1-METHYLPHOSPHONATE 5-TRIPHOSPHATE DIPHOSPHATASE"/>
    <property type="match status" value="1"/>
</dbReference>
<dbReference type="Pfam" id="PF01979">
    <property type="entry name" value="Amidohydro_1"/>
    <property type="match status" value="1"/>
</dbReference>
<dbReference type="SUPFAM" id="SSF51338">
    <property type="entry name" value="Composite domain of metallo-dependent hydrolases"/>
    <property type="match status" value="1"/>
</dbReference>
<dbReference type="Gene3D" id="3.40.50.10910">
    <property type="entry name" value="Amidohydrolase"/>
    <property type="match status" value="1"/>
</dbReference>
<dbReference type="InterPro" id="IPR011059">
    <property type="entry name" value="Metal-dep_hydrolase_composite"/>
</dbReference>
<dbReference type="InterPro" id="IPR006680">
    <property type="entry name" value="Amidohydro-rel"/>
</dbReference>
<keyword evidence="3" id="KW-1185">Reference proteome</keyword>
<dbReference type="InterPro" id="IPR032466">
    <property type="entry name" value="Metal_Hydrolase"/>
</dbReference>
<dbReference type="PANTHER" id="PTHR43135">
    <property type="entry name" value="ALPHA-D-RIBOSE 1-METHYLPHOSPHONATE 5-TRIPHOSPHATE DIPHOSPHATASE"/>
    <property type="match status" value="1"/>
</dbReference>
<gene>
    <name evidence="2" type="ORF">D3875_16245</name>
</gene>